<gene>
    <name evidence="3" type="ORF">E1288_27400</name>
</gene>
<dbReference type="AlphaFoldDB" id="A0A4R4YG82"/>
<dbReference type="SUPFAM" id="SSF47413">
    <property type="entry name" value="lambda repressor-like DNA-binding domains"/>
    <property type="match status" value="1"/>
</dbReference>
<dbReference type="InterPro" id="IPR010982">
    <property type="entry name" value="Lambda_DNA-bd_dom_sf"/>
</dbReference>
<accession>A0A4R4YG82</accession>
<proteinExistence type="predicted"/>
<dbReference type="OrthoDB" id="4082447at2"/>
<dbReference type="Gene3D" id="3.30.450.180">
    <property type="match status" value="1"/>
</dbReference>
<feature type="region of interest" description="Disordered" evidence="1">
    <location>
        <begin position="1"/>
        <end position="34"/>
    </location>
</feature>
<dbReference type="Proteomes" id="UP000294947">
    <property type="component" value="Unassembled WGS sequence"/>
</dbReference>
<evidence type="ECO:0000313" key="4">
    <source>
        <dbReference type="Proteomes" id="UP000294947"/>
    </source>
</evidence>
<dbReference type="InterPro" id="IPR041413">
    <property type="entry name" value="MLTR_LBD"/>
</dbReference>
<dbReference type="EMBL" id="SMKW01000041">
    <property type="protein sequence ID" value="TDD43190.1"/>
    <property type="molecule type" value="Genomic_DNA"/>
</dbReference>
<name>A0A4R4YG82_9PSEU</name>
<dbReference type="PANTHER" id="PTHR35010:SF2">
    <property type="entry name" value="BLL4672 PROTEIN"/>
    <property type="match status" value="1"/>
</dbReference>
<dbReference type="Pfam" id="PF17765">
    <property type="entry name" value="MLTR_LBD"/>
    <property type="match status" value="1"/>
</dbReference>
<dbReference type="PROSITE" id="PS50943">
    <property type="entry name" value="HTH_CROC1"/>
    <property type="match status" value="1"/>
</dbReference>
<dbReference type="RefSeq" id="WP_132489947.1">
    <property type="nucleotide sequence ID" value="NZ_SMKW01000041.1"/>
</dbReference>
<evidence type="ECO:0000313" key="3">
    <source>
        <dbReference type="EMBL" id="TDD43190.1"/>
    </source>
</evidence>
<dbReference type="Gene3D" id="1.10.260.40">
    <property type="entry name" value="lambda repressor-like DNA-binding domains"/>
    <property type="match status" value="1"/>
</dbReference>
<dbReference type="InterPro" id="IPR001387">
    <property type="entry name" value="Cro/C1-type_HTH"/>
</dbReference>
<organism evidence="3 4">
    <name type="scientific">Saccharopolyspora elongata</name>
    <dbReference type="NCBI Taxonomy" id="2530387"/>
    <lineage>
        <taxon>Bacteria</taxon>
        <taxon>Bacillati</taxon>
        <taxon>Actinomycetota</taxon>
        <taxon>Actinomycetes</taxon>
        <taxon>Pseudonocardiales</taxon>
        <taxon>Pseudonocardiaceae</taxon>
        <taxon>Saccharopolyspora</taxon>
    </lineage>
</organism>
<keyword evidence="4" id="KW-1185">Reference proteome</keyword>
<dbReference type="PANTHER" id="PTHR35010">
    <property type="entry name" value="BLL4672 PROTEIN-RELATED"/>
    <property type="match status" value="1"/>
</dbReference>
<feature type="domain" description="HTH cro/C1-type" evidence="2">
    <location>
        <begin position="35"/>
        <end position="82"/>
    </location>
</feature>
<dbReference type="CDD" id="cd00093">
    <property type="entry name" value="HTH_XRE"/>
    <property type="match status" value="1"/>
</dbReference>
<comment type="caution">
    <text evidence="3">The sequence shown here is derived from an EMBL/GenBank/DDBJ whole genome shotgun (WGS) entry which is preliminary data.</text>
</comment>
<protein>
    <submittedName>
        <fullName evidence="3">XRE family transcriptional regulator</fullName>
    </submittedName>
</protein>
<feature type="compositionally biased region" description="Basic and acidic residues" evidence="1">
    <location>
        <begin position="1"/>
        <end position="10"/>
    </location>
</feature>
<reference evidence="3 4" key="1">
    <citation type="submission" date="2019-03" db="EMBL/GenBank/DDBJ databases">
        <title>Draft genome sequences of novel Actinobacteria.</title>
        <authorList>
            <person name="Sahin N."/>
            <person name="Ay H."/>
            <person name="Saygin H."/>
        </authorList>
    </citation>
    <scope>NUCLEOTIDE SEQUENCE [LARGE SCALE GENOMIC DNA]</scope>
    <source>
        <strain evidence="3 4">7K502</strain>
    </source>
</reference>
<evidence type="ECO:0000259" key="2">
    <source>
        <dbReference type="PROSITE" id="PS50943"/>
    </source>
</evidence>
<dbReference type="GO" id="GO:0003677">
    <property type="term" value="F:DNA binding"/>
    <property type="evidence" value="ECO:0007669"/>
    <property type="project" value="InterPro"/>
</dbReference>
<sequence length="270" mass="30024">MNKRELADFLRRRREERRPGDVGLPDGSGHRRTPGLRREEVAWLAGVSTNYYERLEQARAPRPSTQVLAALGTALRLSEAESEHLARLAGQAPPAPEAAEPVPEGVLRLLDRLGPVPAYVVDERLDIVAWNALAAGLITDFSKLPREERNTLRLSMRGTCSAPNGENHFARQAAAELRLAAARHPDDRALAALTREYAEFSRDFAKSWRDHEVRPRPTLRKRIDHPDLGPLDLDCQTLHVPGQKHRLILLSAEPGTTTHKALEGLITAAE</sequence>
<evidence type="ECO:0000256" key="1">
    <source>
        <dbReference type="SAM" id="MobiDB-lite"/>
    </source>
</evidence>
<dbReference type="SMART" id="SM00530">
    <property type="entry name" value="HTH_XRE"/>
    <property type="match status" value="1"/>
</dbReference>
<dbReference type="Pfam" id="PF13560">
    <property type="entry name" value="HTH_31"/>
    <property type="match status" value="1"/>
</dbReference>